<dbReference type="Gene3D" id="2.40.50.140">
    <property type="entry name" value="Nucleic acid-binding proteins"/>
    <property type="match status" value="3"/>
</dbReference>
<dbReference type="SUPFAM" id="SSF50249">
    <property type="entry name" value="Nucleic acid-binding proteins"/>
    <property type="match status" value="3"/>
</dbReference>
<organism evidence="9 10">
    <name type="scientific">Oikopleura dioica</name>
    <name type="common">Tunicate</name>
    <dbReference type="NCBI Taxonomy" id="34765"/>
    <lineage>
        <taxon>Eukaryota</taxon>
        <taxon>Metazoa</taxon>
        <taxon>Chordata</taxon>
        <taxon>Tunicata</taxon>
        <taxon>Appendicularia</taxon>
        <taxon>Copelata</taxon>
        <taxon>Oikopleuridae</taxon>
        <taxon>Oikopleura</taxon>
    </lineage>
</organism>
<keyword evidence="2" id="KW-0479">Metal-binding</keyword>
<evidence type="ECO:0000256" key="2">
    <source>
        <dbReference type="ARBA" id="ARBA00022723"/>
    </source>
</evidence>
<proteinExistence type="inferred from homology"/>
<dbReference type="Pfam" id="PF08646">
    <property type="entry name" value="Rep_fac-A_C"/>
    <property type="match status" value="1"/>
</dbReference>
<dbReference type="InterPro" id="IPR012340">
    <property type="entry name" value="NA-bd_OB-fold"/>
</dbReference>
<evidence type="ECO:0000256" key="4">
    <source>
        <dbReference type="ARBA" id="ARBA00022833"/>
    </source>
</evidence>
<dbReference type="InterPro" id="IPR004365">
    <property type="entry name" value="NA-bd_OB_tRNA"/>
</dbReference>
<keyword evidence="10" id="KW-1185">Reference proteome</keyword>
<dbReference type="Pfam" id="PF01336">
    <property type="entry name" value="tRNA_anti-codon"/>
    <property type="match status" value="1"/>
</dbReference>
<dbReference type="PANTHER" id="PTHR47165">
    <property type="entry name" value="OS03G0429900 PROTEIN"/>
    <property type="match status" value="1"/>
</dbReference>
<feature type="domain" description="OB" evidence="6">
    <location>
        <begin position="165"/>
        <end position="233"/>
    </location>
</feature>
<evidence type="ECO:0000313" key="9">
    <source>
        <dbReference type="EMBL" id="CAG5089000.1"/>
    </source>
</evidence>
<keyword evidence="3" id="KW-0863">Zinc-finger</keyword>
<evidence type="ECO:0000256" key="5">
    <source>
        <dbReference type="ARBA" id="ARBA00023125"/>
    </source>
</evidence>
<gene>
    <name evidence="9" type="ORF">OKIOD_LOCUS3602</name>
</gene>
<evidence type="ECO:0000256" key="3">
    <source>
        <dbReference type="ARBA" id="ARBA00022771"/>
    </source>
</evidence>
<keyword evidence="5" id="KW-0238">DNA-binding</keyword>
<dbReference type="InterPro" id="IPR013955">
    <property type="entry name" value="Rep_factor-A_C"/>
</dbReference>
<comment type="similarity">
    <text evidence="1">Belongs to the replication factor A protein 1 family.</text>
</comment>
<dbReference type="InterPro" id="IPR031657">
    <property type="entry name" value="REPA_OB_2"/>
</dbReference>
<evidence type="ECO:0000259" key="8">
    <source>
        <dbReference type="Pfam" id="PF16900"/>
    </source>
</evidence>
<dbReference type="CDD" id="cd04474">
    <property type="entry name" value="RPA1_DBD_A"/>
    <property type="match status" value="1"/>
</dbReference>
<name>A0ABN7S240_OIKDI</name>
<protein>
    <submittedName>
        <fullName evidence="9">Oidioi.mRNA.OKI2018_I69.PAR.g12044.t1.cds</fullName>
    </submittedName>
</protein>
<evidence type="ECO:0000259" key="7">
    <source>
        <dbReference type="Pfam" id="PF08646"/>
    </source>
</evidence>
<dbReference type="Proteomes" id="UP001158576">
    <property type="component" value="Chromosome PAR"/>
</dbReference>
<dbReference type="CDD" id="cd04475">
    <property type="entry name" value="RPA1_DBD_B"/>
    <property type="match status" value="1"/>
</dbReference>
<evidence type="ECO:0000313" key="10">
    <source>
        <dbReference type="Proteomes" id="UP001158576"/>
    </source>
</evidence>
<evidence type="ECO:0000259" key="6">
    <source>
        <dbReference type="Pfam" id="PF01336"/>
    </source>
</evidence>
<dbReference type="Pfam" id="PF16900">
    <property type="entry name" value="REPA_OB_2"/>
    <property type="match status" value="1"/>
</dbReference>
<keyword evidence="4" id="KW-0862">Zinc</keyword>
<dbReference type="PANTHER" id="PTHR47165:SF4">
    <property type="entry name" value="OS03G0429900 PROTEIN"/>
    <property type="match status" value="1"/>
</dbReference>
<evidence type="ECO:0000256" key="1">
    <source>
        <dbReference type="ARBA" id="ARBA00005690"/>
    </source>
</evidence>
<reference evidence="9 10" key="1">
    <citation type="submission" date="2021-04" db="EMBL/GenBank/DDBJ databases">
        <authorList>
            <person name="Bliznina A."/>
        </authorList>
    </citation>
    <scope>NUCLEOTIDE SEQUENCE [LARGE SCALE GENOMIC DNA]</scope>
</reference>
<sequence>MSLVPGTIPLVFNREVTSSDGPVYVLLIVSRELNKSATTRRLRGKLTDGKYESQMTVIVTDKQLEKGDLLKVKHWNITGSAEKMLFQIEEFEVETKNFPLPKSGTTKIWKYGQPFDRPSKSVVAAPKKKVNVPGAPARGKENAKPATADGRFMSIMTLTPYMNKWVIKARVTQKSALKEYQNAKGAGKLFSFTVEDGTCDLKISAFNDEVDKFMNIIEKGKVITISNGSLKPKNPQYNRTKHDYECTLGRNTAIEEVMDDDGDIPEMSFDFENISKIIAERAKGAFVDRDLEVVDDSTKEKLRCTLWGKQAVEFNAERGQVLAVKGASVGEFQGKTLSVGRDSEIVLDFTEKDGERLRVWWQQEGQDSTFEGQSGANTGGGKKNQMVTLDALMHGANYETEGDKPYWFNSKCYLTYIKKDRMVYKGCVGKEGTGCNKKLIEEDDGTYRCEKCNSNFQDFNYRIMMNAAVTDGRGQHFCTFFGDTAEQILDISSKDLGEMFMSDGNEFDDFINTKSCLEFILGGRAKSEIYQDEQRLRVAAQRVAQIDYNKYGMDLINRMKEFENKSL</sequence>
<dbReference type="CDD" id="cd04476">
    <property type="entry name" value="RPA1_DBD_C"/>
    <property type="match status" value="1"/>
</dbReference>
<feature type="domain" description="Replication protein A OB" evidence="8">
    <location>
        <begin position="271"/>
        <end position="346"/>
    </location>
</feature>
<dbReference type="InterPro" id="IPR047192">
    <property type="entry name" value="Euk_RPA1_DBD_C"/>
</dbReference>
<dbReference type="EMBL" id="OU015568">
    <property type="protein sequence ID" value="CAG5089000.1"/>
    <property type="molecule type" value="Genomic_DNA"/>
</dbReference>
<feature type="domain" description="Replication factor A C-terminal" evidence="7">
    <location>
        <begin position="407"/>
        <end position="553"/>
    </location>
</feature>
<accession>A0ABN7S240</accession>